<dbReference type="PROSITE" id="PS51022">
    <property type="entry name" value="L27"/>
    <property type="match status" value="1"/>
</dbReference>
<dbReference type="Gene3D" id="3.40.50.300">
    <property type="entry name" value="P-loop containing nucleotide triphosphate hydrolases"/>
    <property type="match status" value="1"/>
</dbReference>
<dbReference type="SMART" id="SM00072">
    <property type="entry name" value="GuKc"/>
    <property type="match status" value="1"/>
</dbReference>
<feature type="region of interest" description="Disordered" evidence="4">
    <location>
        <begin position="121"/>
        <end position="149"/>
    </location>
</feature>
<dbReference type="PROSITE" id="PS50052">
    <property type="entry name" value="GUANYLATE_KINASE_2"/>
    <property type="match status" value="1"/>
</dbReference>
<evidence type="ECO:0000259" key="5">
    <source>
        <dbReference type="PROSITE" id="PS50002"/>
    </source>
</evidence>
<organism evidence="9 10">
    <name type="scientific">Bugula neritina</name>
    <name type="common">Brown bryozoan</name>
    <name type="synonym">Sertularia neritina</name>
    <dbReference type="NCBI Taxonomy" id="10212"/>
    <lineage>
        <taxon>Eukaryota</taxon>
        <taxon>Metazoa</taxon>
        <taxon>Spiralia</taxon>
        <taxon>Lophotrochozoa</taxon>
        <taxon>Bryozoa</taxon>
        <taxon>Gymnolaemata</taxon>
        <taxon>Cheilostomatida</taxon>
        <taxon>Flustrina</taxon>
        <taxon>Buguloidea</taxon>
        <taxon>Bugulidae</taxon>
        <taxon>Bugula</taxon>
    </lineage>
</organism>
<dbReference type="InterPro" id="IPR008145">
    <property type="entry name" value="GK/Ca_channel_bsu"/>
</dbReference>
<dbReference type="SUPFAM" id="SSF52540">
    <property type="entry name" value="P-loop containing nucleoside triphosphate hydrolases"/>
    <property type="match status" value="1"/>
</dbReference>
<evidence type="ECO:0000259" key="6">
    <source>
        <dbReference type="PROSITE" id="PS50052"/>
    </source>
</evidence>
<evidence type="ECO:0000259" key="8">
    <source>
        <dbReference type="PROSITE" id="PS51022"/>
    </source>
</evidence>
<dbReference type="Pfam" id="PF00018">
    <property type="entry name" value="SH3_1"/>
    <property type="match status" value="1"/>
</dbReference>
<feature type="domain" description="PDZ" evidence="7">
    <location>
        <begin position="153"/>
        <end position="235"/>
    </location>
</feature>
<dbReference type="PANTHER" id="PTHR23122">
    <property type="entry name" value="MEMBRANE-ASSOCIATED GUANYLATE KINASE MAGUK"/>
    <property type="match status" value="1"/>
</dbReference>
<dbReference type="SMART" id="SM00326">
    <property type="entry name" value="SH3"/>
    <property type="match status" value="1"/>
</dbReference>
<evidence type="ECO:0000256" key="4">
    <source>
        <dbReference type="SAM" id="MobiDB-lite"/>
    </source>
</evidence>
<dbReference type="Pfam" id="PF02828">
    <property type="entry name" value="L27"/>
    <property type="match status" value="1"/>
</dbReference>
<dbReference type="Gene3D" id="2.30.42.10">
    <property type="match status" value="1"/>
</dbReference>
<dbReference type="InterPro" id="IPR014775">
    <property type="entry name" value="L27_C"/>
</dbReference>
<feature type="domain" description="Guanylate kinase-like" evidence="6">
    <location>
        <begin position="364"/>
        <end position="551"/>
    </location>
</feature>
<dbReference type="SMART" id="SM00228">
    <property type="entry name" value="PDZ"/>
    <property type="match status" value="1"/>
</dbReference>
<evidence type="ECO:0000259" key="7">
    <source>
        <dbReference type="PROSITE" id="PS50106"/>
    </source>
</evidence>
<dbReference type="OrthoDB" id="65789at2759"/>
<dbReference type="InterPro" id="IPR001452">
    <property type="entry name" value="SH3_domain"/>
</dbReference>
<name>A0A7J7JEE9_BUGNE</name>
<dbReference type="InterPro" id="IPR036028">
    <property type="entry name" value="SH3-like_dom_sf"/>
</dbReference>
<dbReference type="InterPro" id="IPR036034">
    <property type="entry name" value="PDZ_sf"/>
</dbReference>
<keyword evidence="2 3" id="KW-0728">SH3 domain</keyword>
<dbReference type="PROSITE" id="PS50106">
    <property type="entry name" value="PDZ"/>
    <property type="match status" value="1"/>
</dbReference>
<keyword evidence="10" id="KW-1185">Reference proteome</keyword>
<dbReference type="InterPro" id="IPR004172">
    <property type="entry name" value="L27_dom"/>
</dbReference>
<feature type="domain" description="L27" evidence="8">
    <location>
        <begin position="66"/>
        <end position="119"/>
    </location>
</feature>
<dbReference type="InterPro" id="IPR020590">
    <property type="entry name" value="Guanylate_kinase_CS"/>
</dbReference>
<dbReference type="Pfam" id="PF00595">
    <property type="entry name" value="PDZ"/>
    <property type="match status" value="1"/>
</dbReference>
<proteinExistence type="inferred from homology"/>
<dbReference type="InterPro" id="IPR008144">
    <property type="entry name" value="Guanylate_kin-like_dom"/>
</dbReference>
<dbReference type="SUPFAM" id="SSF50044">
    <property type="entry name" value="SH3-domain"/>
    <property type="match status" value="1"/>
</dbReference>
<protein>
    <submittedName>
        <fullName evidence="9">MPP6</fullName>
    </submittedName>
</protein>
<dbReference type="Proteomes" id="UP000593567">
    <property type="component" value="Unassembled WGS sequence"/>
</dbReference>
<dbReference type="PROSITE" id="PS00856">
    <property type="entry name" value="GUANYLATE_KINASE_1"/>
    <property type="match status" value="1"/>
</dbReference>
<gene>
    <name evidence="9" type="ORF">EB796_017001</name>
</gene>
<dbReference type="SMART" id="SM00569">
    <property type="entry name" value="L27"/>
    <property type="match status" value="2"/>
</dbReference>
<dbReference type="Gene3D" id="2.30.30.40">
    <property type="entry name" value="SH3 Domains"/>
    <property type="match status" value="1"/>
</dbReference>
<feature type="region of interest" description="Disordered" evidence="4">
    <location>
        <begin position="309"/>
        <end position="346"/>
    </location>
</feature>
<dbReference type="Pfam" id="PF00625">
    <property type="entry name" value="Guanylate_kin"/>
    <property type="match status" value="1"/>
</dbReference>
<comment type="similarity">
    <text evidence="1">Belongs to the MAGUK family.</text>
</comment>
<dbReference type="SUPFAM" id="SSF101288">
    <property type="entry name" value="L27 domain"/>
    <property type="match status" value="1"/>
</dbReference>
<dbReference type="AlphaFoldDB" id="A0A7J7JEE9"/>
<evidence type="ECO:0000256" key="1">
    <source>
        <dbReference type="ARBA" id="ARBA00007014"/>
    </source>
</evidence>
<reference evidence="9" key="1">
    <citation type="submission" date="2020-06" db="EMBL/GenBank/DDBJ databases">
        <title>Draft genome of Bugula neritina, a colonial animal packing powerful symbionts and potential medicines.</title>
        <authorList>
            <person name="Rayko M."/>
        </authorList>
    </citation>
    <scope>NUCLEOTIDE SEQUENCE [LARGE SCALE GENOMIC DNA]</scope>
    <source>
        <strain evidence="9">Kwan_BN1</strain>
    </source>
</reference>
<dbReference type="InterPro" id="IPR001478">
    <property type="entry name" value="PDZ"/>
</dbReference>
<evidence type="ECO:0000256" key="2">
    <source>
        <dbReference type="ARBA" id="ARBA00022443"/>
    </source>
</evidence>
<evidence type="ECO:0000313" key="9">
    <source>
        <dbReference type="EMBL" id="KAF6024679.1"/>
    </source>
</evidence>
<dbReference type="InterPro" id="IPR050716">
    <property type="entry name" value="MAGUK"/>
</dbReference>
<accession>A0A7J7JEE9</accession>
<dbReference type="InterPro" id="IPR036892">
    <property type="entry name" value="L27_dom_sf"/>
</dbReference>
<dbReference type="EMBL" id="VXIV02002549">
    <property type="protein sequence ID" value="KAF6024679.1"/>
    <property type="molecule type" value="Genomic_DNA"/>
</dbReference>
<feature type="domain" description="SH3" evidence="5">
    <location>
        <begin position="243"/>
        <end position="311"/>
    </location>
</feature>
<dbReference type="PROSITE" id="PS50002">
    <property type="entry name" value="SH3"/>
    <property type="match status" value="1"/>
</dbReference>
<dbReference type="SUPFAM" id="SSF50156">
    <property type="entry name" value="PDZ domain-like"/>
    <property type="match status" value="1"/>
</dbReference>
<dbReference type="InterPro" id="IPR027417">
    <property type="entry name" value="P-loop_NTPase"/>
</dbReference>
<sequence length="573" mass="64494">MPGVPNQETAHEALVRVCNEIDQSGAGGTPEDYAFIRAILQDVVVDAMFQTHEKQNEPVEPADHFASDAVNKLLDFLDQDPGMKSNPDIRELFNVLADRDMQAVLMAHDDIARKSFEPLQQPPEETEHHEPPPKQSPPPQQHNHTEEHETAKIVTIRKQPGQPLGITVANDESINPDQLFVIRIAENSLTAKQNLIQVGDVIAEVNGIPVRTSDQLGDAIRQSGPEIRFMVIPGGANTTNGKINQRYLKAHFAYNPFKDTRISAPSLGLAFEQEDILLINKDIDKNWWECENLRTGATGNIPSPTFEERRRHMAQAPPDKAKSSFLCGLGKKKKKPDPKEAPTKQDQGPLILYEEVIKVKPFRHKCLVLVGAQGIGRRSIKNRLIQMIPKKFGAPTPNTSRPMRDGEEAGRNYHFLTREEMEVDIKNGKYLEFGELKNNYYGTSLSALKVVIDAGKTCIVDPKSAALAKLRTIDWMPFVVFIKPTNADSLRQMNLQAINDGVDTQRKTDVEIDRIIEETQKIQRQYIHFCDTSIPYDNFESTCKTILQLLESADSTPQWVPLSWEPETERLPL</sequence>
<comment type="caution">
    <text evidence="9">The sequence shown here is derived from an EMBL/GenBank/DDBJ whole genome shotgun (WGS) entry which is preliminary data.</text>
</comment>
<dbReference type="Gene3D" id="1.10.287.650">
    <property type="entry name" value="L27 domain"/>
    <property type="match status" value="1"/>
</dbReference>
<evidence type="ECO:0000313" key="10">
    <source>
        <dbReference type="Proteomes" id="UP000593567"/>
    </source>
</evidence>
<evidence type="ECO:0000256" key="3">
    <source>
        <dbReference type="PROSITE-ProRule" id="PRU00192"/>
    </source>
</evidence>